<sequence length="143" mass="14935">MPWGETAEISAADVRGVTLHEMTRRISAILTPKYQAKRALEKEENLAKQARKKSEATATSADEAGLLTAGEEGTDVLAAVSDAPTGNTEAIPTHIKTPAIPDTVSAAATGVSKDDVVESSEKAFDVSPINEPTSTASTSEEKP</sequence>
<dbReference type="EMBL" id="CAJPDT010000034">
    <property type="protein sequence ID" value="CAF9923911.1"/>
    <property type="molecule type" value="Genomic_DNA"/>
</dbReference>
<evidence type="ECO:0000256" key="1">
    <source>
        <dbReference type="SAM" id="MobiDB-lite"/>
    </source>
</evidence>
<protein>
    <submittedName>
        <fullName evidence="2">Uncharacterized protein</fullName>
    </submittedName>
</protein>
<reference evidence="2" key="1">
    <citation type="submission" date="2021-03" db="EMBL/GenBank/DDBJ databases">
        <authorList>
            <person name="Tagirdzhanova G."/>
        </authorList>
    </citation>
    <scope>NUCLEOTIDE SEQUENCE</scope>
</reference>
<dbReference type="Proteomes" id="UP000664534">
    <property type="component" value="Unassembled WGS sequence"/>
</dbReference>
<gene>
    <name evidence="2" type="ORF">IMSHALPRED_006053</name>
</gene>
<proteinExistence type="predicted"/>
<comment type="caution">
    <text evidence="2">The sequence shown here is derived from an EMBL/GenBank/DDBJ whole genome shotgun (WGS) entry which is preliminary data.</text>
</comment>
<evidence type="ECO:0000313" key="2">
    <source>
        <dbReference type="EMBL" id="CAF9923911.1"/>
    </source>
</evidence>
<name>A0A8H3FG24_9LECA</name>
<dbReference type="OrthoDB" id="10412500at2759"/>
<feature type="compositionally biased region" description="Polar residues" evidence="1">
    <location>
        <begin position="130"/>
        <end position="143"/>
    </location>
</feature>
<accession>A0A8H3FG24</accession>
<feature type="region of interest" description="Disordered" evidence="1">
    <location>
        <begin position="41"/>
        <end position="143"/>
    </location>
</feature>
<evidence type="ECO:0000313" key="3">
    <source>
        <dbReference type="Proteomes" id="UP000664534"/>
    </source>
</evidence>
<dbReference type="AlphaFoldDB" id="A0A8H3FG24"/>
<organism evidence="2 3">
    <name type="scientific">Imshaugia aleurites</name>
    <dbReference type="NCBI Taxonomy" id="172621"/>
    <lineage>
        <taxon>Eukaryota</taxon>
        <taxon>Fungi</taxon>
        <taxon>Dikarya</taxon>
        <taxon>Ascomycota</taxon>
        <taxon>Pezizomycotina</taxon>
        <taxon>Lecanoromycetes</taxon>
        <taxon>OSLEUM clade</taxon>
        <taxon>Lecanoromycetidae</taxon>
        <taxon>Lecanorales</taxon>
        <taxon>Lecanorineae</taxon>
        <taxon>Parmeliaceae</taxon>
        <taxon>Imshaugia</taxon>
    </lineage>
</organism>
<feature type="compositionally biased region" description="Basic and acidic residues" evidence="1">
    <location>
        <begin position="112"/>
        <end position="124"/>
    </location>
</feature>
<keyword evidence="3" id="KW-1185">Reference proteome</keyword>